<dbReference type="OrthoDB" id="9802739at2"/>
<dbReference type="InterPro" id="IPR022674">
    <property type="entry name" value="G6P_DH_NAD-bd"/>
</dbReference>
<feature type="binding site" evidence="7">
    <location>
        <position position="47"/>
    </location>
    <ligand>
        <name>NADP(+)</name>
        <dbReference type="ChEBI" id="CHEBI:58349"/>
    </ligand>
</feature>
<evidence type="ECO:0000256" key="7">
    <source>
        <dbReference type="HAMAP-Rule" id="MF_00966"/>
    </source>
</evidence>
<dbReference type="GO" id="GO:0050661">
    <property type="term" value="F:NADP binding"/>
    <property type="evidence" value="ECO:0007669"/>
    <property type="project" value="UniProtKB-UniRule"/>
</dbReference>
<dbReference type="PRINTS" id="PR00079">
    <property type="entry name" value="G6PDHDRGNASE"/>
</dbReference>
<evidence type="ECO:0000256" key="2">
    <source>
        <dbReference type="ARBA" id="ARBA00009975"/>
    </source>
</evidence>
<dbReference type="GO" id="GO:0004345">
    <property type="term" value="F:glucose-6-phosphate dehydrogenase activity"/>
    <property type="evidence" value="ECO:0007669"/>
    <property type="project" value="UniProtKB-UniRule"/>
</dbReference>
<evidence type="ECO:0000256" key="3">
    <source>
        <dbReference type="ARBA" id="ARBA00022526"/>
    </source>
</evidence>
<dbReference type="InterPro" id="IPR022675">
    <property type="entry name" value="G6P_DH_C"/>
</dbReference>
<keyword evidence="6 7" id="KW-0119">Carbohydrate metabolism</keyword>
<comment type="catalytic activity">
    <reaction evidence="7">
        <text>D-glucose 6-phosphate + NADP(+) = 6-phospho-D-glucono-1,5-lactone + NADPH + H(+)</text>
        <dbReference type="Rhea" id="RHEA:15841"/>
        <dbReference type="ChEBI" id="CHEBI:15378"/>
        <dbReference type="ChEBI" id="CHEBI:57783"/>
        <dbReference type="ChEBI" id="CHEBI:57955"/>
        <dbReference type="ChEBI" id="CHEBI:58349"/>
        <dbReference type="ChEBI" id="CHEBI:61548"/>
        <dbReference type="EC" id="1.1.1.49"/>
    </reaction>
</comment>
<feature type="binding site" evidence="7">
    <location>
        <position position="179"/>
    </location>
    <ligand>
        <name>substrate</name>
    </ligand>
</feature>
<gene>
    <name evidence="7" type="primary">zwf</name>
    <name evidence="10" type="ORF">EV699_108190</name>
</gene>
<reference evidence="10 11" key="1">
    <citation type="submission" date="2019-03" db="EMBL/GenBank/DDBJ databases">
        <title>Genomic Encyclopedia of Type Strains, Phase IV (KMG-IV): sequencing the most valuable type-strain genomes for metagenomic binning, comparative biology and taxonomic classification.</title>
        <authorList>
            <person name="Goeker M."/>
        </authorList>
    </citation>
    <scope>NUCLEOTIDE SEQUENCE [LARGE SCALE GENOMIC DNA]</scope>
    <source>
        <strain evidence="10 11">DSM 25287</strain>
    </source>
</reference>
<keyword evidence="11" id="KW-1185">Reference proteome</keyword>
<evidence type="ECO:0000256" key="4">
    <source>
        <dbReference type="ARBA" id="ARBA00022857"/>
    </source>
</evidence>
<dbReference type="Pfam" id="PF00479">
    <property type="entry name" value="G6PD_N"/>
    <property type="match status" value="1"/>
</dbReference>
<proteinExistence type="inferred from homology"/>
<dbReference type="PANTHER" id="PTHR23429">
    <property type="entry name" value="GLUCOSE-6-PHOSPHATE 1-DEHYDROGENASE G6PD"/>
    <property type="match status" value="1"/>
</dbReference>
<dbReference type="SUPFAM" id="SSF55347">
    <property type="entry name" value="Glyceraldehyde-3-phosphate dehydrogenase-like, C-terminal domain"/>
    <property type="match status" value="1"/>
</dbReference>
<feature type="binding site" evidence="7">
    <location>
        <position position="232"/>
    </location>
    <ligand>
        <name>substrate</name>
    </ligand>
</feature>
<dbReference type="PIRSF" id="PIRSF000110">
    <property type="entry name" value="G6PD"/>
    <property type="match status" value="1"/>
</dbReference>
<name>A0A4R2L884_9GAMM</name>
<evidence type="ECO:0000259" key="9">
    <source>
        <dbReference type="Pfam" id="PF02781"/>
    </source>
</evidence>
<feature type="domain" description="Glucose-6-phosphate dehydrogenase NAD-binding" evidence="8">
    <location>
        <begin position="10"/>
        <end position="184"/>
    </location>
</feature>
<evidence type="ECO:0000313" key="11">
    <source>
        <dbReference type="Proteomes" id="UP000295765"/>
    </source>
</evidence>
<dbReference type="GO" id="GO:0005829">
    <property type="term" value="C:cytosol"/>
    <property type="evidence" value="ECO:0007669"/>
    <property type="project" value="TreeGrafter"/>
</dbReference>
<dbReference type="Gene3D" id="3.40.50.720">
    <property type="entry name" value="NAD(P)-binding Rossmann-like Domain"/>
    <property type="match status" value="1"/>
</dbReference>
<evidence type="ECO:0000256" key="5">
    <source>
        <dbReference type="ARBA" id="ARBA00023002"/>
    </source>
</evidence>
<comment type="caution">
    <text evidence="10">The sequence shown here is derived from an EMBL/GenBank/DDBJ whole genome shotgun (WGS) entry which is preliminary data.</text>
</comment>
<feature type="active site" description="Proton acceptor" evidence="7">
    <location>
        <position position="237"/>
    </location>
</feature>
<protein>
    <recommendedName>
        <fullName evidence="7">Glucose-6-phosphate 1-dehydrogenase</fullName>
        <shortName evidence="7">G6PD</shortName>
        <ecNumber evidence="7">1.1.1.49</ecNumber>
    </recommendedName>
</protein>
<dbReference type="RefSeq" id="WP_132541629.1">
    <property type="nucleotide sequence ID" value="NZ_SLWY01000008.1"/>
</dbReference>
<evidence type="ECO:0000256" key="1">
    <source>
        <dbReference type="ARBA" id="ARBA00004937"/>
    </source>
</evidence>
<feature type="binding site" evidence="7">
    <location>
        <position position="175"/>
    </location>
    <ligand>
        <name>substrate</name>
    </ligand>
</feature>
<comment type="pathway">
    <text evidence="1 7">Carbohydrate degradation; pentose phosphate pathway; D-ribulose 5-phosphate from D-glucose 6-phosphate (oxidative stage): step 1/3.</text>
</comment>
<dbReference type="PANTHER" id="PTHR23429:SF0">
    <property type="entry name" value="GLUCOSE-6-PHOSPHATE 1-DEHYDROGENASE"/>
    <property type="match status" value="1"/>
</dbReference>
<comment type="function">
    <text evidence="7">Catalyzes the oxidation of glucose 6-phosphate to 6-phosphogluconolactone.</text>
</comment>
<keyword evidence="3 7" id="KW-0313">Glucose metabolism</keyword>
<dbReference type="GO" id="GO:0006006">
    <property type="term" value="P:glucose metabolic process"/>
    <property type="evidence" value="ECO:0007669"/>
    <property type="project" value="UniProtKB-KW"/>
</dbReference>
<dbReference type="EC" id="1.1.1.49" evidence="7"/>
<dbReference type="UniPathway" id="UPA00115">
    <property type="reaction ID" value="UER00408"/>
</dbReference>
<evidence type="ECO:0000256" key="6">
    <source>
        <dbReference type="ARBA" id="ARBA00023277"/>
    </source>
</evidence>
<organism evidence="10 11">
    <name type="scientific">Plasticicumulans lactativorans</name>
    <dbReference type="NCBI Taxonomy" id="1133106"/>
    <lineage>
        <taxon>Bacteria</taxon>
        <taxon>Pseudomonadati</taxon>
        <taxon>Pseudomonadota</taxon>
        <taxon>Gammaproteobacteria</taxon>
        <taxon>Candidatus Competibacteraceae</taxon>
        <taxon>Plasticicumulans</taxon>
    </lineage>
</organism>
<evidence type="ECO:0000313" key="10">
    <source>
        <dbReference type="EMBL" id="TCO81557.1"/>
    </source>
</evidence>
<comment type="similarity">
    <text evidence="2 7">Belongs to the glucose-6-phosphate dehydrogenase family.</text>
</comment>
<dbReference type="InterPro" id="IPR036291">
    <property type="entry name" value="NAD(P)-bd_dom_sf"/>
</dbReference>
<feature type="binding site" evidence="7">
    <location>
        <position position="145"/>
    </location>
    <ligand>
        <name>NADP(+)</name>
        <dbReference type="ChEBI" id="CHEBI:58349"/>
    </ligand>
</feature>
<dbReference type="EMBL" id="SLWY01000008">
    <property type="protein sequence ID" value="TCO81557.1"/>
    <property type="molecule type" value="Genomic_DNA"/>
</dbReference>
<dbReference type="GO" id="GO:0009051">
    <property type="term" value="P:pentose-phosphate shunt, oxidative branch"/>
    <property type="evidence" value="ECO:0007669"/>
    <property type="project" value="TreeGrafter"/>
</dbReference>
<sequence>MQAIPNFDLVIFGGNGDLAMRKLLPALFHRHRDGDLPVDGRILAVSRTELTRETFVAQVHDALADYVAEHFDAGLWATFAERLDYLRVDANTAEDYAALADALGDDPARVRVFYLSTSPDLFSAICRNLAAKGMVTPATRVVLEKPLGRDLASAQRINEDVGAVFQEHQIYRIDHYLGKETVQNMMALRFGNSVFEPLWRRTWVSHVQITVAEQLGVEGRGEFYNRAGAMRDMIQNHLLQLLCIVAMEPPARMDQDAVRDEKLKILRSLRPMSGAEVGARTVRGQYRAGVSAGKPVPGYLDEPGIPSGSRTETFVALKAEITNWRWAGTPFYLRTGKRMQEGVAEIVLYFRDMPMTLFPTVGGVPNRLVIRLQPDEGLRLDLMAKQPGDDMLLRPVGLNLNFAETFRQRPMQAYERLLTDVIRGRLALFMRRDELEAAWTWVEPILHAWEASSDSPKSYTAGTWGPAAATALISRDGFAWHEDY</sequence>
<keyword evidence="4 7" id="KW-0521">NADP</keyword>
<feature type="binding site" evidence="7">
    <location>
        <position position="337"/>
    </location>
    <ligand>
        <name>substrate</name>
    </ligand>
</feature>
<dbReference type="InterPro" id="IPR019796">
    <property type="entry name" value="G6P_DH_AS"/>
</dbReference>
<keyword evidence="5 7" id="KW-0560">Oxidoreductase</keyword>
<accession>A0A4R2L884</accession>
<dbReference type="InterPro" id="IPR001282">
    <property type="entry name" value="G6P_DH"/>
</dbReference>
<dbReference type="AlphaFoldDB" id="A0A4R2L884"/>
<dbReference type="PROSITE" id="PS00069">
    <property type="entry name" value="G6P_DEHYDROGENASE"/>
    <property type="match status" value="1"/>
</dbReference>
<dbReference type="HAMAP" id="MF_00966">
    <property type="entry name" value="G6PD"/>
    <property type="match status" value="1"/>
</dbReference>
<feature type="domain" description="Glucose-6-phosphate dehydrogenase C-terminal" evidence="9">
    <location>
        <begin position="186"/>
        <end position="481"/>
    </location>
</feature>
<comment type="caution">
    <text evidence="7">Lacks conserved residue(s) required for the propagation of feature annotation.</text>
</comment>
<evidence type="ECO:0000259" key="8">
    <source>
        <dbReference type="Pfam" id="PF00479"/>
    </source>
</evidence>
<dbReference type="Proteomes" id="UP000295765">
    <property type="component" value="Unassembled WGS sequence"/>
</dbReference>
<dbReference type="SUPFAM" id="SSF51735">
    <property type="entry name" value="NAD(P)-binding Rossmann-fold domains"/>
    <property type="match status" value="1"/>
</dbReference>
<dbReference type="Gene3D" id="3.30.360.10">
    <property type="entry name" value="Dihydrodipicolinate Reductase, domain 2"/>
    <property type="match status" value="1"/>
</dbReference>
<dbReference type="NCBIfam" id="TIGR00871">
    <property type="entry name" value="zwf"/>
    <property type="match status" value="1"/>
</dbReference>
<dbReference type="Pfam" id="PF02781">
    <property type="entry name" value="G6PD_C"/>
    <property type="match status" value="1"/>
</dbReference>
<feature type="binding site" evidence="7">
    <location>
        <position position="213"/>
    </location>
    <ligand>
        <name>substrate</name>
    </ligand>
</feature>